<sequence>MDRAKKLTHPSKKISRIGSKIGMTVGTLLIITGTIGILLGRKWGIGSCLAGVTSVFSNIINLKRMN</sequence>
<organism evidence="2 3">
    <name type="scientific">Anaerocolumna aminovalerica</name>
    <dbReference type="NCBI Taxonomy" id="1527"/>
    <lineage>
        <taxon>Bacteria</taxon>
        <taxon>Bacillati</taxon>
        <taxon>Bacillota</taxon>
        <taxon>Clostridia</taxon>
        <taxon>Lachnospirales</taxon>
        <taxon>Lachnospiraceae</taxon>
        <taxon>Anaerocolumna</taxon>
    </lineage>
</organism>
<keyword evidence="1" id="KW-0812">Transmembrane</keyword>
<evidence type="ECO:0000256" key="1">
    <source>
        <dbReference type="SAM" id="Phobius"/>
    </source>
</evidence>
<feature type="transmembrane region" description="Helical" evidence="1">
    <location>
        <begin position="44"/>
        <end position="62"/>
    </location>
</feature>
<keyword evidence="3" id="KW-1185">Reference proteome</keyword>
<accession>A0A1I5HQ79</accession>
<dbReference type="AlphaFoldDB" id="A0A1I5HQ79"/>
<dbReference type="EMBL" id="FOWD01000033">
    <property type="protein sequence ID" value="SFO50468.1"/>
    <property type="molecule type" value="Genomic_DNA"/>
</dbReference>
<evidence type="ECO:0000313" key="3">
    <source>
        <dbReference type="Proteomes" id="UP000198806"/>
    </source>
</evidence>
<dbReference type="RefSeq" id="WP_091687798.1">
    <property type="nucleotide sequence ID" value="NZ_BAABFM010000005.1"/>
</dbReference>
<proteinExistence type="predicted"/>
<protein>
    <submittedName>
        <fullName evidence="2">Uncharacterized protein</fullName>
    </submittedName>
</protein>
<name>A0A1I5HQ79_9FIRM</name>
<keyword evidence="1" id="KW-0472">Membrane</keyword>
<dbReference type="Proteomes" id="UP000198806">
    <property type="component" value="Unassembled WGS sequence"/>
</dbReference>
<evidence type="ECO:0000313" key="2">
    <source>
        <dbReference type="EMBL" id="SFO50468.1"/>
    </source>
</evidence>
<keyword evidence="1" id="KW-1133">Transmembrane helix</keyword>
<gene>
    <name evidence="2" type="ORF">SAMN04489757_1339</name>
</gene>
<feature type="transmembrane region" description="Helical" evidence="1">
    <location>
        <begin position="21"/>
        <end position="38"/>
    </location>
</feature>
<reference evidence="2 3" key="1">
    <citation type="submission" date="2016-10" db="EMBL/GenBank/DDBJ databases">
        <authorList>
            <person name="de Groot N.N."/>
        </authorList>
    </citation>
    <scope>NUCLEOTIDE SEQUENCE [LARGE SCALE GENOMIC DNA]</scope>
    <source>
        <strain evidence="2 3">DSM 1283</strain>
    </source>
</reference>